<protein>
    <submittedName>
        <fullName evidence="1">Uncharacterized protein</fullName>
    </submittedName>
</protein>
<comment type="caution">
    <text evidence="1">The sequence shown here is derived from an EMBL/GenBank/DDBJ whole genome shotgun (WGS) entry which is preliminary data.</text>
</comment>
<accession>A0A843ADW2</accession>
<evidence type="ECO:0000313" key="1">
    <source>
        <dbReference type="EMBL" id="MBE9391256.1"/>
    </source>
</evidence>
<proteinExistence type="predicted"/>
<dbReference type="Proteomes" id="UP000652307">
    <property type="component" value="Unassembled WGS sequence"/>
</dbReference>
<dbReference type="PROSITE" id="PS51257">
    <property type="entry name" value="PROKAR_LIPOPROTEIN"/>
    <property type="match status" value="1"/>
</dbReference>
<gene>
    <name evidence="1" type="ORF">IOK49_04105</name>
</gene>
<dbReference type="RefSeq" id="WP_193803674.1">
    <property type="nucleotide sequence ID" value="NZ_JADEZV010000002.1"/>
</dbReference>
<reference evidence="1" key="1">
    <citation type="submission" date="2020-10" db="EMBL/GenBank/DDBJ databases">
        <title>Fervidococcus fontis strain 3639Fd - the first crenarchaeon capable of growth on lipids.</title>
        <authorList>
            <person name="Kochetkova T.V."/>
            <person name="Elcheninov A.G."/>
            <person name="Toschakov S.V."/>
            <person name="Kublanov I.V."/>
        </authorList>
    </citation>
    <scope>NUCLEOTIDE SEQUENCE</scope>
    <source>
        <strain evidence="1">3639Fd</strain>
    </source>
</reference>
<sequence length="143" mass="16474">MGDIKMISIRDAVAYILSIAGCTSPFRISRMLVLANWKMLKEKGTIALRFKVDGFQAGFAVPEIEEIKRRIKDGSERCIKINEQKKCFEYVCEEKVELPREVSDVIQKVFDEIRSLDDISLNRIVVRDPHYPELLKRGGFHEG</sequence>
<dbReference type="AlphaFoldDB" id="A0A843ADW2"/>
<evidence type="ECO:0000313" key="2">
    <source>
        <dbReference type="Proteomes" id="UP000652307"/>
    </source>
</evidence>
<organism evidence="1 2">
    <name type="scientific">Fervidicoccus fontis</name>
    <dbReference type="NCBI Taxonomy" id="683846"/>
    <lineage>
        <taxon>Archaea</taxon>
        <taxon>Thermoproteota</taxon>
        <taxon>Thermoprotei</taxon>
        <taxon>Fervidicoccales</taxon>
        <taxon>Fervidicoccaceae</taxon>
        <taxon>Fervidicoccus</taxon>
    </lineage>
</organism>
<dbReference type="EMBL" id="JADEZV010000002">
    <property type="protein sequence ID" value="MBE9391256.1"/>
    <property type="molecule type" value="Genomic_DNA"/>
</dbReference>
<name>A0A843ADW2_9CREN</name>